<protein>
    <submittedName>
        <fullName evidence="8">Entericidin A/B family lipoprotein</fullName>
    </submittedName>
</protein>
<keyword evidence="3 7" id="KW-0732">Signal</keyword>
<evidence type="ECO:0000313" key="9">
    <source>
        <dbReference type="Proteomes" id="UP000595095"/>
    </source>
</evidence>
<dbReference type="AlphaFoldDB" id="A0A7S9HEK9"/>
<accession>A0A7S9HEK9</accession>
<dbReference type="GO" id="GO:0009636">
    <property type="term" value="P:response to toxic substance"/>
    <property type="evidence" value="ECO:0007669"/>
    <property type="project" value="InterPro"/>
</dbReference>
<gene>
    <name evidence="8" type="ORF">IT774_06495</name>
</gene>
<keyword evidence="4" id="KW-0472">Membrane</keyword>
<dbReference type="GO" id="GO:0016020">
    <property type="term" value="C:membrane"/>
    <property type="evidence" value="ECO:0007669"/>
    <property type="project" value="InterPro"/>
</dbReference>
<dbReference type="Proteomes" id="UP000595095">
    <property type="component" value="Chromosome"/>
</dbReference>
<organism evidence="8 9">
    <name type="scientific">Salinimonas marina</name>
    <dbReference type="NCBI Taxonomy" id="2785918"/>
    <lineage>
        <taxon>Bacteria</taxon>
        <taxon>Pseudomonadati</taxon>
        <taxon>Pseudomonadota</taxon>
        <taxon>Gammaproteobacteria</taxon>
        <taxon>Alteromonadales</taxon>
        <taxon>Alteromonadaceae</taxon>
        <taxon>Alteromonas/Salinimonas group</taxon>
        <taxon>Salinimonas</taxon>
    </lineage>
</organism>
<keyword evidence="2" id="KW-1003">Cell membrane</keyword>
<feature type="signal peptide" evidence="7">
    <location>
        <begin position="1"/>
        <end position="29"/>
    </location>
</feature>
<dbReference type="PROSITE" id="PS51257">
    <property type="entry name" value="PROKAR_LIPOPROTEIN"/>
    <property type="match status" value="1"/>
</dbReference>
<keyword evidence="6 8" id="KW-0449">Lipoprotein</keyword>
<dbReference type="Pfam" id="PF08085">
    <property type="entry name" value="Entericidin"/>
    <property type="match status" value="1"/>
</dbReference>
<comment type="similarity">
    <text evidence="1">Belongs to the EcnA/EcnB lipoprotein family.</text>
</comment>
<dbReference type="RefSeq" id="WP_195811856.1">
    <property type="nucleotide sequence ID" value="NZ_CP064795.1"/>
</dbReference>
<proteinExistence type="inferred from homology"/>
<evidence type="ECO:0000256" key="6">
    <source>
        <dbReference type="ARBA" id="ARBA00023288"/>
    </source>
</evidence>
<dbReference type="InterPro" id="IPR012556">
    <property type="entry name" value="Entericidin"/>
</dbReference>
<evidence type="ECO:0000256" key="7">
    <source>
        <dbReference type="SAM" id="SignalP"/>
    </source>
</evidence>
<keyword evidence="5" id="KW-0564">Palmitate</keyword>
<keyword evidence="9" id="KW-1185">Reference proteome</keyword>
<evidence type="ECO:0000256" key="1">
    <source>
        <dbReference type="ARBA" id="ARBA00010296"/>
    </source>
</evidence>
<dbReference type="EMBL" id="CP064795">
    <property type="protein sequence ID" value="QPG06781.1"/>
    <property type="molecule type" value="Genomic_DNA"/>
</dbReference>
<evidence type="ECO:0000313" key="8">
    <source>
        <dbReference type="EMBL" id="QPG06781.1"/>
    </source>
</evidence>
<name>A0A7S9HEK9_9ALTE</name>
<evidence type="ECO:0000256" key="3">
    <source>
        <dbReference type="ARBA" id="ARBA00022729"/>
    </source>
</evidence>
<evidence type="ECO:0000256" key="5">
    <source>
        <dbReference type="ARBA" id="ARBA00023139"/>
    </source>
</evidence>
<evidence type="ECO:0000256" key="2">
    <source>
        <dbReference type="ARBA" id="ARBA00022475"/>
    </source>
</evidence>
<sequence>MKSLQNTKMLNARYFVVLAAFLSSLLTGCATMEGAGEDIESAGEEISETADDASN</sequence>
<evidence type="ECO:0000256" key="4">
    <source>
        <dbReference type="ARBA" id="ARBA00023136"/>
    </source>
</evidence>
<reference evidence="8 9" key="1">
    <citation type="submission" date="2020-11" db="EMBL/GenBank/DDBJ databases">
        <title>Complete genome sequence for Salinimonas sp. strain G2-b.</title>
        <authorList>
            <person name="Park S.-J."/>
        </authorList>
    </citation>
    <scope>NUCLEOTIDE SEQUENCE [LARGE SCALE GENOMIC DNA]</scope>
    <source>
        <strain evidence="8 9">G2-b</strain>
    </source>
</reference>
<feature type="chain" id="PRO_5032801888" evidence="7">
    <location>
        <begin position="30"/>
        <end position="55"/>
    </location>
</feature>
<dbReference type="KEGG" id="smaa:IT774_06495"/>